<proteinExistence type="predicted"/>
<protein>
    <submittedName>
        <fullName evidence="1">Uncharacterized protein</fullName>
    </submittedName>
</protein>
<gene>
    <name evidence="1" type="ORF">ONT19_00485</name>
</gene>
<name>A0AAW5U6B1_9BACT</name>
<dbReference type="AlphaFoldDB" id="A0AAW5U6B1"/>
<dbReference type="EMBL" id="JAPDVG010000001">
    <property type="protein sequence ID" value="MCW4130093.1"/>
    <property type="molecule type" value="Genomic_DNA"/>
</dbReference>
<comment type="caution">
    <text evidence="1">The sequence shown here is derived from an EMBL/GenBank/DDBJ whole genome shotgun (WGS) entry which is preliminary data.</text>
</comment>
<reference evidence="1" key="1">
    <citation type="submission" date="2022-11" db="EMBL/GenBank/DDBJ databases">
        <title>Genomic repertoires linked with pathogenic potency of arthritogenic Prevotella copri isolated from the gut of rheumatoid arthritis patients.</title>
        <authorList>
            <person name="Nii T."/>
            <person name="Maeda Y."/>
            <person name="Motooka D."/>
            <person name="Naito M."/>
            <person name="Matsumoto Y."/>
            <person name="Ogawa T."/>
            <person name="Oguro-Igashira E."/>
            <person name="Kishikawa T."/>
            <person name="Yamashita M."/>
            <person name="Koizumi S."/>
            <person name="Kurakawa T."/>
            <person name="Okumura R."/>
            <person name="Kayama H."/>
            <person name="Murakami M."/>
            <person name="Sakaguchi T."/>
            <person name="Das B."/>
            <person name="Nakamura S."/>
            <person name="Okada Y."/>
            <person name="Kumanogoh A."/>
            <person name="Takeda K."/>
        </authorList>
    </citation>
    <scope>NUCLEOTIDE SEQUENCE</scope>
    <source>
        <strain evidence="1">H019-1</strain>
    </source>
</reference>
<sequence>MEEKINVVEILKDKPVNTKLWSPLFGDVYTSSICSEDTIIIVNHHAESSSFYNNGKYFNLAEAEPLLFPSKEMRDWSKFAWKKGDILVSNDSDSHIIFNGFSKNDYTTFEGKHWISASKKRHVSCLGMQNVQDYHIEDNKEFAQTYINTIEERLGGKLNRETL</sequence>
<accession>A0AAW5U6B1</accession>
<organism evidence="1 2">
    <name type="scientific">Segatella copri</name>
    <dbReference type="NCBI Taxonomy" id="165179"/>
    <lineage>
        <taxon>Bacteria</taxon>
        <taxon>Pseudomonadati</taxon>
        <taxon>Bacteroidota</taxon>
        <taxon>Bacteroidia</taxon>
        <taxon>Bacteroidales</taxon>
        <taxon>Prevotellaceae</taxon>
        <taxon>Segatella</taxon>
    </lineage>
</organism>
<evidence type="ECO:0000313" key="2">
    <source>
        <dbReference type="Proteomes" id="UP001209417"/>
    </source>
</evidence>
<dbReference type="Proteomes" id="UP001209417">
    <property type="component" value="Unassembled WGS sequence"/>
</dbReference>
<dbReference type="RefSeq" id="WP_264953350.1">
    <property type="nucleotide sequence ID" value="NZ_JAPDVE010000005.1"/>
</dbReference>
<evidence type="ECO:0000313" key="1">
    <source>
        <dbReference type="EMBL" id="MCW4130093.1"/>
    </source>
</evidence>